<dbReference type="Gene3D" id="3.30.43.10">
    <property type="entry name" value="Uridine Diphospho-n-acetylenolpyruvylglucosamine Reductase, domain 2"/>
    <property type="match status" value="2"/>
</dbReference>
<dbReference type="Gene3D" id="3.30.70.2740">
    <property type="match status" value="1"/>
</dbReference>
<evidence type="ECO:0000256" key="4">
    <source>
        <dbReference type="ARBA" id="ARBA00022827"/>
    </source>
</evidence>
<keyword evidence="11" id="KW-1185">Reference proteome</keyword>
<evidence type="ECO:0000256" key="7">
    <source>
        <dbReference type="ARBA" id="ARBA00039639"/>
    </source>
</evidence>
<protein>
    <recommendedName>
        <fullName evidence="7">D-2-hydroxyglutarate dehydrogenase, mitochondrial</fullName>
        <ecNumber evidence="6">1.1.99.39</ecNumber>
    </recommendedName>
</protein>
<dbReference type="InterPro" id="IPR016171">
    <property type="entry name" value="Vanillyl_alc_oxidase_C-sub2"/>
</dbReference>
<feature type="domain" description="FAD-binding PCMH-type" evidence="10">
    <location>
        <begin position="88"/>
        <end position="285"/>
    </location>
</feature>
<evidence type="ECO:0000313" key="11">
    <source>
        <dbReference type="Proteomes" id="UP000036681"/>
    </source>
</evidence>
<comment type="cofactor">
    <cofactor evidence="1">
        <name>FAD</name>
        <dbReference type="ChEBI" id="CHEBI:57692"/>
    </cofactor>
</comment>
<evidence type="ECO:0000256" key="2">
    <source>
        <dbReference type="ARBA" id="ARBA00008000"/>
    </source>
</evidence>
<dbReference type="InterPro" id="IPR016169">
    <property type="entry name" value="FAD-bd_PCMH_sub2"/>
</dbReference>
<reference evidence="12" key="1">
    <citation type="submission" date="2016-05" db="UniProtKB">
        <authorList>
            <consortium name="WormBaseParasite"/>
        </authorList>
    </citation>
    <scope>IDENTIFICATION</scope>
</reference>
<evidence type="ECO:0000256" key="1">
    <source>
        <dbReference type="ARBA" id="ARBA00001974"/>
    </source>
</evidence>
<evidence type="ECO:0000256" key="9">
    <source>
        <dbReference type="ARBA" id="ARBA00049267"/>
    </source>
</evidence>
<dbReference type="PANTHER" id="PTHR43716">
    <property type="entry name" value="D-2-HYDROXYGLUTARATE DEHYDROGENASE, MITOCHONDRIAL"/>
    <property type="match status" value="1"/>
</dbReference>
<dbReference type="GO" id="GO:0071949">
    <property type="term" value="F:FAD binding"/>
    <property type="evidence" value="ECO:0007669"/>
    <property type="project" value="InterPro"/>
</dbReference>
<evidence type="ECO:0000256" key="6">
    <source>
        <dbReference type="ARBA" id="ARBA00039003"/>
    </source>
</evidence>
<dbReference type="Gene3D" id="1.10.45.10">
    <property type="entry name" value="Vanillyl-alcohol Oxidase, Chain A, domain 4"/>
    <property type="match status" value="1"/>
</dbReference>
<dbReference type="InterPro" id="IPR051264">
    <property type="entry name" value="FAD-oxidored/transferase_4"/>
</dbReference>
<dbReference type="PANTHER" id="PTHR43716:SF1">
    <property type="entry name" value="D-2-HYDROXYGLUTARATE DEHYDROGENASE, MITOCHONDRIAL"/>
    <property type="match status" value="1"/>
</dbReference>
<sequence length="530" mass="58163">MRRALHQLCRIPPSSLQQRVCGVATIAASPRGKFSMIEDNDLSAFEKILGKNNVLTEDLDPYNTDFLHIYKGENFEYCFVFISLILYLCCSSKCVLLPTSSEEVSAILRHCYSRNLAVVPQSGNTGLVGGSVPVYDESGNTGLVGGSVPVYDEVVLSLKKLNKNFQFDPHTGSVECDAGLILEEASNRLAPEGYTMPWDTGSKGSCLLGGNVATGVGGARMLRYGSLHNHITGLKVVLADKKGSVVNFGSKMRKDNTNLHIHHLFIGSEGQLGVVTGISMCAVPKPSCVQVAMLGVGTYSGCRDVLQLARLYLGEILSAFEFIDGASMRCLDENKKLRSVLTSNPPYNVLVETMGSNEAHDKEKMDSFLKEALNRGLAVDGVQAANAQEAAYMWKLRNILPIAAMPDGFLCEHDIALPLEYFYEIAEKLRERLGSMATRVISFGHMAEGDNHINISAKKYSNEFMAKIYPFLCEWTVEHGGSISAEHGIGQERRTYAKIGKGYEVDLARQLKKQFDPKCILSPYKMIEAL</sequence>
<dbReference type="SUPFAM" id="SSF56176">
    <property type="entry name" value="FAD-binding/transporter-associated domain-like"/>
    <property type="match status" value="2"/>
</dbReference>
<dbReference type="GO" id="GO:0005739">
    <property type="term" value="C:mitochondrion"/>
    <property type="evidence" value="ECO:0007669"/>
    <property type="project" value="TreeGrafter"/>
</dbReference>
<dbReference type="InterPro" id="IPR016167">
    <property type="entry name" value="FAD-bd_PCMH_sub1"/>
</dbReference>
<accession>A0A0M3IAE4</accession>
<dbReference type="WBParaSite" id="ALUE_0001453501-mRNA-1">
    <property type="protein sequence ID" value="ALUE_0001453501-mRNA-1"/>
    <property type="gene ID" value="ALUE_0001453501"/>
</dbReference>
<evidence type="ECO:0000313" key="12">
    <source>
        <dbReference type="WBParaSite" id="ALUE_0001453501-mRNA-1"/>
    </source>
</evidence>
<dbReference type="Proteomes" id="UP000036681">
    <property type="component" value="Unplaced"/>
</dbReference>
<dbReference type="InterPro" id="IPR016164">
    <property type="entry name" value="FAD-linked_Oxase-like_C"/>
</dbReference>
<dbReference type="SUPFAM" id="SSF55103">
    <property type="entry name" value="FAD-linked oxidases, C-terminal domain"/>
    <property type="match status" value="1"/>
</dbReference>
<dbReference type="Pfam" id="PF01565">
    <property type="entry name" value="FAD_binding_4"/>
    <property type="match status" value="1"/>
</dbReference>
<dbReference type="PROSITE" id="PS51387">
    <property type="entry name" value="FAD_PCMH"/>
    <property type="match status" value="1"/>
</dbReference>
<keyword evidence="4" id="KW-0274">FAD</keyword>
<keyword evidence="3" id="KW-0285">Flavoprotein</keyword>
<dbReference type="FunFam" id="3.30.70.2190:FF:000001">
    <property type="entry name" value="D-2-hydroxyglutarate dehydrogenase mitochondrial"/>
    <property type="match status" value="1"/>
</dbReference>
<keyword evidence="5" id="KW-0560">Oxidoreductase</keyword>
<dbReference type="Gene3D" id="3.30.70.2190">
    <property type="match status" value="1"/>
</dbReference>
<dbReference type="EC" id="1.1.99.39" evidence="6"/>
<proteinExistence type="inferred from homology"/>
<organism evidence="11 12">
    <name type="scientific">Ascaris lumbricoides</name>
    <name type="common">Giant roundworm</name>
    <dbReference type="NCBI Taxonomy" id="6252"/>
    <lineage>
        <taxon>Eukaryota</taxon>
        <taxon>Metazoa</taxon>
        <taxon>Ecdysozoa</taxon>
        <taxon>Nematoda</taxon>
        <taxon>Chromadorea</taxon>
        <taxon>Rhabditida</taxon>
        <taxon>Spirurina</taxon>
        <taxon>Ascaridomorpha</taxon>
        <taxon>Ascaridoidea</taxon>
        <taxon>Ascarididae</taxon>
        <taxon>Ascaris</taxon>
    </lineage>
</organism>
<dbReference type="Pfam" id="PF02913">
    <property type="entry name" value="FAD-oxidase_C"/>
    <property type="match status" value="1"/>
</dbReference>
<evidence type="ECO:0000256" key="8">
    <source>
        <dbReference type="ARBA" id="ARBA00045410"/>
    </source>
</evidence>
<dbReference type="Gene3D" id="3.30.465.10">
    <property type="match status" value="1"/>
</dbReference>
<evidence type="ECO:0000259" key="10">
    <source>
        <dbReference type="PROSITE" id="PS51387"/>
    </source>
</evidence>
<name>A0A0M3IAE4_ASCLU</name>
<evidence type="ECO:0000256" key="3">
    <source>
        <dbReference type="ARBA" id="ARBA00022630"/>
    </source>
</evidence>
<dbReference type="InterPro" id="IPR036318">
    <property type="entry name" value="FAD-bd_PCMH-like_sf"/>
</dbReference>
<comment type="catalytic activity">
    <reaction evidence="9">
        <text>(R)-malate + A = oxaloacetate + AH2</text>
        <dbReference type="Rhea" id="RHEA:67460"/>
        <dbReference type="ChEBI" id="CHEBI:13193"/>
        <dbReference type="ChEBI" id="CHEBI:15588"/>
        <dbReference type="ChEBI" id="CHEBI:16452"/>
        <dbReference type="ChEBI" id="CHEBI:17499"/>
    </reaction>
    <physiologicalReaction direction="left-to-right" evidence="9">
        <dbReference type="Rhea" id="RHEA:67461"/>
    </physiologicalReaction>
</comment>
<dbReference type="InterPro" id="IPR004113">
    <property type="entry name" value="FAD-bd_oxidored_4_C"/>
</dbReference>
<comment type="function">
    <text evidence="8">Catalyzes the oxidation of D-2-hydroxyglutarate (D-2-HG) to alpha-ketoglutarate. Also catalyzes the oxidation of other D-2-hydroxyacids, such as D-malate (D-MAL) and D-lactate (D-LAC). Exhibits high activities towards D-2-HG and D-MAL but a very weak activity towards D-LAC.</text>
</comment>
<comment type="similarity">
    <text evidence="2">Belongs to the FAD-binding oxidoreductase/transferase type 4 family.</text>
</comment>
<dbReference type="InterPro" id="IPR006094">
    <property type="entry name" value="Oxid_FAD_bind_N"/>
</dbReference>
<dbReference type="InterPro" id="IPR016166">
    <property type="entry name" value="FAD-bd_PCMH"/>
</dbReference>
<evidence type="ECO:0000256" key="5">
    <source>
        <dbReference type="ARBA" id="ARBA00023002"/>
    </source>
</evidence>
<dbReference type="GO" id="GO:0051990">
    <property type="term" value="F:(R)-2-hydroxyglutarate dehydrogenase activity"/>
    <property type="evidence" value="ECO:0007669"/>
    <property type="project" value="UniProtKB-EC"/>
</dbReference>
<dbReference type="AlphaFoldDB" id="A0A0M3IAE4"/>